<dbReference type="Proteomes" id="UP001246858">
    <property type="component" value="Unassembled WGS sequence"/>
</dbReference>
<comment type="caution">
    <text evidence="1">The sequence shown here is derived from an EMBL/GenBank/DDBJ whole genome shotgun (WGS) entry which is preliminary data.</text>
</comment>
<organism evidence="1 2">
    <name type="scientific">Pedobacter africanus</name>
    <dbReference type="NCBI Taxonomy" id="151894"/>
    <lineage>
        <taxon>Bacteria</taxon>
        <taxon>Pseudomonadati</taxon>
        <taxon>Bacteroidota</taxon>
        <taxon>Sphingobacteriia</taxon>
        <taxon>Sphingobacteriales</taxon>
        <taxon>Sphingobacteriaceae</taxon>
        <taxon>Pedobacter</taxon>
    </lineage>
</organism>
<gene>
    <name evidence="1" type="ORF">J2X78_000598</name>
</gene>
<evidence type="ECO:0000313" key="1">
    <source>
        <dbReference type="EMBL" id="MDR6782046.1"/>
    </source>
</evidence>
<dbReference type="EMBL" id="JAVDTF010000001">
    <property type="protein sequence ID" value="MDR6782046.1"/>
    <property type="molecule type" value="Genomic_DNA"/>
</dbReference>
<reference evidence="1" key="1">
    <citation type="submission" date="2023-07" db="EMBL/GenBank/DDBJ databases">
        <title>Sorghum-associated microbial communities from plants grown in Nebraska, USA.</title>
        <authorList>
            <person name="Schachtman D."/>
        </authorList>
    </citation>
    <scope>NUCLEOTIDE SEQUENCE</scope>
    <source>
        <strain evidence="1">2697</strain>
    </source>
</reference>
<keyword evidence="2" id="KW-1185">Reference proteome</keyword>
<evidence type="ECO:0000313" key="2">
    <source>
        <dbReference type="Proteomes" id="UP001246858"/>
    </source>
</evidence>
<protein>
    <submittedName>
        <fullName evidence="1">Thioredoxin reductase</fullName>
    </submittedName>
</protein>
<name>A0ACC6KS56_9SPHI</name>
<accession>A0ACC6KS56</accession>
<sequence>MKYDVIIIGGSYAGLSAAMSLGRAIRKVLVIDEGKPCNQQTPHSHNFLTQDGSTPAAIAALGKDQVSKYPTVVFQEGRAIGVKGTDGNFEVSTAAGEQFYAGKLIFATGIKDTIPAIPGFSDCWGISVIHCPYCHGYEYKTQQTGIFMNNDMVVDFAGMIRNLTDKLTVFTNGTALISQENQQRLGKMGVKIDEREIEQILHNKGNISSLVFKDGTFTLNALYARLPFEQHCSIPETLGCNFTDMGFLQVNDLQKTNVTGIFAAGDNVTPFRSVAAAVAAGSKAGAAINHELVAEKAW</sequence>
<proteinExistence type="predicted"/>